<name>A0A382N589_9ZZZZ</name>
<dbReference type="AlphaFoldDB" id="A0A382N589"/>
<evidence type="ECO:0000256" key="1">
    <source>
        <dbReference type="SAM" id="MobiDB-lite"/>
    </source>
</evidence>
<dbReference type="Gene3D" id="2.40.160.60">
    <property type="entry name" value="Outer membrane protein transport protein (OMPP1/FadL/TodX)"/>
    <property type="match status" value="1"/>
</dbReference>
<dbReference type="EMBL" id="UINC01097206">
    <property type="protein sequence ID" value="SVC54721.1"/>
    <property type="molecule type" value="Genomic_DNA"/>
</dbReference>
<organism evidence="2">
    <name type="scientific">marine metagenome</name>
    <dbReference type="NCBI Taxonomy" id="408172"/>
    <lineage>
        <taxon>unclassified sequences</taxon>
        <taxon>metagenomes</taxon>
        <taxon>ecological metagenomes</taxon>
    </lineage>
</organism>
<proteinExistence type="predicted"/>
<gene>
    <name evidence="2" type="ORF">METZ01_LOCUS307575</name>
</gene>
<feature type="region of interest" description="Disordered" evidence="1">
    <location>
        <begin position="283"/>
        <end position="309"/>
    </location>
</feature>
<feature type="non-terminal residue" evidence="2">
    <location>
        <position position="340"/>
    </location>
</feature>
<dbReference type="NCBIfam" id="NF033709">
    <property type="entry name" value="PorV_fam"/>
    <property type="match status" value="1"/>
</dbReference>
<accession>A0A382N589</accession>
<evidence type="ECO:0008006" key="3">
    <source>
        <dbReference type="Google" id="ProtNLM"/>
    </source>
</evidence>
<sequence length="340" mass="35916">MTFYRKCVLGLALAALAVGPADAARKSGLTGAAFLKIGVGARAVGLGSAYTTVAGDATQLFWNPAGIAIKSGTQATLNYNQWIADLGHSAVGVTRKFGSLGTIGIGVVSLDMSGIASDRDIVPSFIEDFEPFDTNSGSYDYSDLAIGVSWARQVTDKLAMGITGKMISQSIDDESATAFALDVGALYHIGFRGARIGARLNNLGSDIDFFDRQSAPLPLIFSIGSSIDLMEEDDMGNKLTIMADATKPQDSEQLVFTAGELQVHHRLKIRGGYKFNYTGITDDKTDETSGNTGEALSPNNPTGTDFTADRTEEGYTLGFGVDVSLAGYAVVVDYAFTEFG</sequence>
<evidence type="ECO:0000313" key="2">
    <source>
        <dbReference type="EMBL" id="SVC54721.1"/>
    </source>
</evidence>
<reference evidence="2" key="1">
    <citation type="submission" date="2018-05" db="EMBL/GenBank/DDBJ databases">
        <authorList>
            <person name="Lanie J.A."/>
            <person name="Ng W.-L."/>
            <person name="Kazmierczak K.M."/>
            <person name="Andrzejewski T.M."/>
            <person name="Davidsen T.M."/>
            <person name="Wayne K.J."/>
            <person name="Tettelin H."/>
            <person name="Glass J.I."/>
            <person name="Rusch D."/>
            <person name="Podicherti R."/>
            <person name="Tsui H.-C.T."/>
            <person name="Winkler M.E."/>
        </authorList>
    </citation>
    <scope>NUCLEOTIDE SEQUENCE</scope>
</reference>
<feature type="compositionally biased region" description="Polar residues" evidence="1">
    <location>
        <begin position="288"/>
        <end position="305"/>
    </location>
</feature>
<protein>
    <recommendedName>
        <fullName evidence="3">PorV/PorQ family protein</fullName>
    </recommendedName>
</protein>
<dbReference type="SUPFAM" id="SSF56935">
    <property type="entry name" value="Porins"/>
    <property type="match status" value="1"/>
</dbReference>